<dbReference type="STRING" id="594679.SD28_02850"/>
<dbReference type="GO" id="GO:0008610">
    <property type="term" value="P:lipid biosynthetic process"/>
    <property type="evidence" value="ECO:0007669"/>
    <property type="project" value="InterPro"/>
</dbReference>
<keyword evidence="3 7" id="KW-1133">Transmembrane helix</keyword>
<accession>A0A0A8E3U5</accession>
<dbReference type="GO" id="GO:0006643">
    <property type="term" value="P:membrane lipid metabolic process"/>
    <property type="evidence" value="ECO:0007669"/>
    <property type="project" value="TreeGrafter"/>
</dbReference>
<comment type="subcellular location">
    <subcellularLocation>
        <location evidence="1">Endomembrane system</location>
        <topology evidence="1">Multi-pass membrane protein</topology>
    </subcellularLocation>
</comment>
<gene>
    <name evidence="9" type="ORF">SD28_02850</name>
</gene>
<reference evidence="9 10" key="1">
    <citation type="submission" date="2014-12" db="EMBL/GenBank/DDBJ databases">
        <title>Complete genome sequence of Francisella guanzhouensis strain 08HL01032 isolated from air-conditioning system in China.</title>
        <authorList>
            <person name="Svensson D."/>
            <person name="Ohrman C."/>
            <person name="Backman S."/>
            <person name="Karlsson E."/>
            <person name="Nilsson E."/>
            <person name="Bystrom M."/>
            <person name="Larkeryd A."/>
            <person name="Stenberg P."/>
            <person name="Scholtz H.C."/>
            <person name="Forsman M."/>
            <person name="Sjodin A."/>
        </authorList>
    </citation>
    <scope>NUCLEOTIDE SEQUENCE [LARGE SCALE GENOMIC DNA]</scope>
    <source>
        <strain evidence="9 10">08HL01032</strain>
    </source>
</reference>
<dbReference type="HOGENOM" id="CLU_033631_0_1_6"/>
<dbReference type="InterPro" id="IPR006694">
    <property type="entry name" value="Fatty_acid_hydroxylase"/>
</dbReference>
<feature type="domain" description="Fatty acid hydroxylase" evidence="8">
    <location>
        <begin position="88"/>
        <end position="225"/>
    </location>
</feature>
<feature type="transmembrane region" description="Helical" evidence="7">
    <location>
        <begin position="6"/>
        <end position="24"/>
    </location>
</feature>
<name>A0A0A8E3U5_9GAMM</name>
<evidence type="ECO:0000256" key="7">
    <source>
        <dbReference type="SAM" id="Phobius"/>
    </source>
</evidence>
<evidence type="ECO:0000256" key="6">
    <source>
        <dbReference type="ARBA" id="ARBA00023136"/>
    </source>
</evidence>
<dbReference type="GO" id="GO:0005506">
    <property type="term" value="F:iron ion binding"/>
    <property type="evidence" value="ECO:0007669"/>
    <property type="project" value="InterPro"/>
</dbReference>
<feature type="transmembrane region" description="Helical" evidence="7">
    <location>
        <begin position="44"/>
        <end position="68"/>
    </location>
</feature>
<dbReference type="OrthoDB" id="9770329at2"/>
<keyword evidence="6 7" id="KW-0472">Membrane</keyword>
<evidence type="ECO:0000256" key="3">
    <source>
        <dbReference type="ARBA" id="ARBA00022989"/>
    </source>
</evidence>
<proteinExistence type="predicted"/>
<evidence type="ECO:0000256" key="2">
    <source>
        <dbReference type="ARBA" id="ARBA00022692"/>
    </source>
</evidence>
<evidence type="ECO:0000313" key="10">
    <source>
        <dbReference type="Proteomes" id="UP000031104"/>
    </source>
</evidence>
<feature type="transmembrane region" description="Helical" evidence="7">
    <location>
        <begin position="74"/>
        <end position="101"/>
    </location>
</feature>
<dbReference type="PANTHER" id="PTHR21624">
    <property type="entry name" value="STEROL DESATURASE-RELATED PROTEIN"/>
    <property type="match status" value="1"/>
</dbReference>
<dbReference type="GO" id="GO:0012505">
    <property type="term" value="C:endomembrane system"/>
    <property type="evidence" value="ECO:0007669"/>
    <property type="project" value="UniProtKB-SubCell"/>
</dbReference>
<evidence type="ECO:0000259" key="8">
    <source>
        <dbReference type="Pfam" id="PF04116"/>
    </source>
</evidence>
<dbReference type="GO" id="GO:0050479">
    <property type="term" value="F:glyceryl-ether monooxygenase activity"/>
    <property type="evidence" value="ECO:0007669"/>
    <property type="project" value="TreeGrafter"/>
</dbReference>
<evidence type="ECO:0000256" key="4">
    <source>
        <dbReference type="ARBA" id="ARBA00023002"/>
    </source>
</evidence>
<dbReference type="GO" id="GO:0016020">
    <property type="term" value="C:membrane"/>
    <property type="evidence" value="ECO:0007669"/>
    <property type="project" value="GOC"/>
</dbReference>
<keyword evidence="2 7" id="KW-0812">Transmembrane</keyword>
<dbReference type="RefSeq" id="WP_039123908.1">
    <property type="nucleotide sequence ID" value="NZ_CP010427.1"/>
</dbReference>
<sequence>MNAESILRLSFFFGILLVMLLWEFASPKRKNNQVFNLKRKFNNLILVFLNTIILRIIFPTAAVGVAIWCQDYKIGLLYAFDIAMWLAVIVAFLALDFAIYLQHVLFHYLPVLWKLHRVHHADMEYDVTTGLRFHPIEIVLSMIIKFGVIIFIGAPVLAVIIFEIVLNATSMFNHGNVNLSPKIDKFLRYIVVTPDMHRVHHSVLSKETNSNFGFNFSIWDKIFQTYIKQPKSAHENMDIGVNEYRNPKQTQTLLGMLCMPFKRD</sequence>
<organism evidence="9 10">
    <name type="scientific">Allofrancisella guangzhouensis</name>
    <dbReference type="NCBI Taxonomy" id="594679"/>
    <lineage>
        <taxon>Bacteria</taxon>
        <taxon>Pseudomonadati</taxon>
        <taxon>Pseudomonadota</taxon>
        <taxon>Gammaproteobacteria</taxon>
        <taxon>Thiotrichales</taxon>
        <taxon>Francisellaceae</taxon>
        <taxon>Allofrancisella</taxon>
    </lineage>
</organism>
<dbReference type="KEGG" id="fgu:SD28_02850"/>
<protein>
    <submittedName>
        <fullName evidence="9">Sterol desaturase</fullName>
    </submittedName>
</protein>
<evidence type="ECO:0000313" key="9">
    <source>
        <dbReference type="EMBL" id="AJC48658.1"/>
    </source>
</evidence>
<dbReference type="AlphaFoldDB" id="A0A0A8E3U5"/>
<dbReference type="EMBL" id="CP010427">
    <property type="protein sequence ID" value="AJC48658.1"/>
    <property type="molecule type" value="Genomic_DNA"/>
</dbReference>
<dbReference type="Proteomes" id="UP000031104">
    <property type="component" value="Chromosome"/>
</dbReference>
<evidence type="ECO:0000256" key="5">
    <source>
        <dbReference type="ARBA" id="ARBA00023098"/>
    </source>
</evidence>
<keyword evidence="4" id="KW-0560">Oxidoreductase</keyword>
<dbReference type="PANTHER" id="PTHR21624:SF1">
    <property type="entry name" value="ALKYLGLYCEROL MONOOXYGENASE"/>
    <property type="match status" value="1"/>
</dbReference>
<evidence type="ECO:0000256" key="1">
    <source>
        <dbReference type="ARBA" id="ARBA00004127"/>
    </source>
</evidence>
<dbReference type="InterPro" id="IPR051689">
    <property type="entry name" value="Sterol_desaturase/TMEM195"/>
</dbReference>
<dbReference type="Pfam" id="PF04116">
    <property type="entry name" value="FA_hydroxylase"/>
    <property type="match status" value="1"/>
</dbReference>
<keyword evidence="10" id="KW-1185">Reference proteome</keyword>
<keyword evidence="5" id="KW-0443">Lipid metabolism</keyword>
<feature type="transmembrane region" description="Helical" evidence="7">
    <location>
        <begin position="142"/>
        <end position="166"/>
    </location>
</feature>